<reference evidence="3 4" key="1">
    <citation type="submission" date="2019-09" db="EMBL/GenBank/DDBJ databases">
        <title>Draft genome of the ectomycorrhizal ascomycete Sphaerosporella brunnea.</title>
        <authorList>
            <consortium name="DOE Joint Genome Institute"/>
            <person name="Benucci G.M."/>
            <person name="Marozzi G."/>
            <person name="Antonielli L."/>
            <person name="Sanchez S."/>
            <person name="Marco P."/>
            <person name="Wang X."/>
            <person name="Falini L.B."/>
            <person name="Barry K."/>
            <person name="Haridas S."/>
            <person name="Lipzen A."/>
            <person name="Labutti K."/>
            <person name="Grigoriev I.V."/>
            <person name="Murat C."/>
            <person name="Martin F."/>
            <person name="Albertini E."/>
            <person name="Donnini D."/>
            <person name="Bonito G."/>
        </authorList>
    </citation>
    <scope>NUCLEOTIDE SEQUENCE [LARGE SCALE GENOMIC DNA]</scope>
    <source>
        <strain evidence="3 4">Sb_GMNB300</strain>
    </source>
</reference>
<dbReference type="SUPFAM" id="SSF52540">
    <property type="entry name" value="P-loop containing nucleoside triphosphate hydrolases"/>
    <property type="match status" value="1"/>
</dbReference>
<dbReference type="Pfam" id="PF00931">
    <property type="entry name" value="NB-ARC"/>
    <property type="match status" value="1"/>
</dbReference>
<evidence type="ECO:0000259" key="2">
    <source>
        <dbReference type="Pfam" id="PF00931"/>
    </source>
</evidence>
<organism evidence="3 4">
    <name type="scientific">Sphaerosporella brunnea</name>
    <dbReference type="NCBI Taxonomy" id="1250544"/>
    <lineage>
        <taxon>Eukaryota</taxon>
        <taxon>Fungi</taxon>
        <taxon>Dikarya</taxon>
        <taxon>Ascomycota</taxon>
        <taxon>Pezizomycotina</taxon>
        <taxon>Pezizomycetes</taxon>
        <taxon>Pezizales</taxon>
        <taxon>Pyronemataceae</taxon>
        <taxon>Sphaerosporella</taxon>
    </lineage>
</organism>
<protein>
    <recommendedName>
        <fullName evidence="2">NB-ARC domain-containing protein</fullName>
    </recommendedName>
</protein>
<dbReference type="InterPro" id="IPR011990">
    <property type="entry name" value="TPR-like_helical_dom_sf"/>
</dbReference>
<dbReference type="Gene3D" id="3.40.50.300">
    <property type="entry name" value="P-loop containing nucleotide triphosphate hydrolases"/>
    <property type="match status" value="1"/>
</dbReference>
<feature type="domain" description="NB-ARC" evidence="2">
    <location>
        <begin position="62"/>
        <end position="231"/>
    </location>
</feature>
<feature type="region of interest" description="Disordered" evidence="1">
    <location>
        <begin position="906"/>
        <end position="927"/>
    </location>
</feature>
<evidence type="ECO:0000313" key="4">
    <source>
        <dbReference type="Proteomes" id="UP000326924"/>
    </source>
</evidence>
<dbReference type="GO" id="GO:0043531">
    <property type="term" value="F:ADP binding"/>
    <property type="evidence" value="ECO:0007669"/>
    <property type="project" value="InterPro"/>
</dbReference>
<name>A0A5J5ELF0_9PEZI</name>
<dbReference type="OrthoDB" id="20872at2759"/>
<comment type="caution">
    <text evidence="3">The sequence shown here is derived from an EMBL/GenBank/DDBJ whole genome shotgun (WGS) entry which is preliminary data.</text>
</comment>
<dbReference type="Gene3D" id="1.25.40.10">
    <property type="entry name" value="Tetratricopeptide repeat domain"/>
    <property type="match status" value="3"/>
</dbReference>
<dbReference type="Pfam" id="PF13424">
    <property type="entry name" value="TPR_12"/>
    <property type="match status" value="1"/>
</dbReference>
<evidence type="ECO:0000313" key="3">
    <source>
        <dbReference type="EMBL" id="KAA8895944.1"/>
    </source>
</evidence>
<dbReference type="Proteomes" id="UP000326924">
    <property type="component" value="Unassembled WGS sequence"/>
</dbReference>
<accession>A0A5J5ELF0</accession>
<dbReference type="PANTHER" id="PTHR46082">
    <property type="entry name" value="ATP/GTP-BINDING PROTEIN-RELATED"/>
    <property type="match status" value="1"/>
</dbReference>
<dbReference type="PANTHER" id="PTHR46082:SF6">
    <property type="entry name" value="AAA+ ATPASE DOMAIN-CONTAINING PROTEIN-RELATED"/>
    <property type="match status" value="1"/>
</dbReference>
<dbReference type="InterPro" id="IPR002182">
    <property type="entry name" value="NB-ARC"/>
</dbReference>
<sequence>MVKFGSKNDPAYGSALDRLRTFEREAKDVVEKRFCPPAGLTGSHVHFIVPYSRNERFIAGDQNLGRIKEKLAAQKSSHHRRLAIYGLGGVGKTQDVLEYVYTFKDSPVSVFWVHAGSTARFEQDYRKLARAVELPGWDDAKKDIRPIVKEWLESPKSGNWILVLDNADNAANFFSTDESTASDGLASFVPQGAKGTVVVTTRTREVADQLAGMNILSKDVMETDQAEQLFIQHYPATTDHERESILLLLRVLHNLPLAIIHVAAYLRRNPTFSPSKYINLFNSTRDSQMHFLSKPFSDLRRGATAETVLATFSITFRQIQEQSPLSGSLLKLIACIDRQSIPHELLADSGFEGANDEFTLNEAISKLLNFSLLTTVQNGSAYEIHSLVHVSIAAFLTQRQEMDAVQRWTAELFARLLPNGEVHNWPFWRVYFPHASALASKITKDADTLHTAAIYNLMSGYLLAIGRYREAEGLARKSTKVRTHLLGQEHPDTLISMDNLAMTYMGQRRWREAEELQVKVIQTRKRVLGQEHPATLTSMNDLASTYLSQGRLREAEELQVKVIQTRKRVLGQEHPDTLTSMNDLASTYWNQGWLREAEELNVKVMQTRKRVLGQEHPDTLTSMNNLASTYSNQGRLREAEELNVKVMQTRKRVLGQEHPVTLISMNNLATTYMDQKRWREAEELQVKVMQTSKRVLGQEHPATLTSMNDLASTYLNQGRLREAEELNVKVMQTRKRVLGQEHPDTLTSMNNLASTYVDQERWREAEELNVKVMQTRKRVLGQEHPVTLISMNNLASTYWNQGRLREAEELQVKVMQTRKRVLGQEHPDTLISMNDLASTYWNQGRLREAEELNVKVMQTRKRVLGQEHPATLTSMNNLAWTWKSQGRVADAIVMMTEVANLGSSLLGRDHPHTSASMSTLKEWRDGN</sequence>
<dbReference type="InterPro" id="IPR053137">
    <property type="entry name" value="NLR-like"/>
</dbReference>
<evidence type="ECO:0000256" key="1">
    <source>
        <dbReference type="SAM" id="MobiDB-lite"/>
    </source>
</evidence>
<dbReference type="EMBL" id="VXIS01000234">
    <property type="protein sequence ID" value="KAA8895944.1"/>
    <property type="molecule type" value="Genomic_DNA"/>
</dbReference>
<dbReference type="InParanoid" id="A0A5J5ELF0"/>
<dbReference type="SUPFAM" id="SSF48452">
    <property type="entry name" value="TPR-like"/>
    <property type="match status" value="4"/>
</dbReference>
<gene>
    <name evidence="3" type="ORF">FN846DRAFT_301079</name>
</gene>
<dbReference type="PRINTS" id="PR00381">
    <property type="entry name" value="KINESINLIGHT"/>
</dbReference>
<dbReference type="Pfam" id="PF13374">
    <property type="entry name" value="TPR_10"/>
    <property type="match status" value="9"/>
</dbReference>
<dbReference type="AlphaFoldDB" id="A0A5J5ELF0"/>
<proteinExistence type="predicted"/>
<dbReference type="InterPro" id="IPR027417">
    <property type="entry name" value="P-loop_NTPase"/>
</dbReference>
<keyword evidence="4" id="KW-1185">Reference proteome</keyword>